<organism evidence="1 2">
    <name type="scientific">Fibrisoma limi BUZ 3</name>
    <dbReference type="NCBI Taxonomy" id="1185876"/>
    <lineage>
        <taxon>Bacteria</taxon>
        <taxon>Pseudomonadati</taxon>
        <taxon>Bacteroidota</taxon>
        <taxon>Cytophagia</taxon>
        <taxon>Cytophagales</taxon>
        <taxon>Spirosomataceae</taxon>
        <taxon>Fibrisoma</taxon>
    </lineage>
</organism>
<accession>I2GGH7</accession>
<evidence type="ECO:0000313" key="2">
    <source>
        <dbReference type="Proteomes" id="UP000009309"/>
    </source>
</evidence>
<evidence type="ECO:0000313" key="1">
    <source>
        <dbReference type="EMBL" id="CCH53002.1"/>
    </source>
</evidence>
<keyword evidence="2" id="KW-1185">Reference proteome</keyword>
<proteinExistence type="predicted"/>
<reference evidence="1 2" key="1">
    <citation type="journal article" date="2012" name="J. Bacteriol.">
        <title>Genome Sequence of the Filamentous Bacterium Fibrisoma limi BUZ 3T.</title>
        <authorList>
            <person name="Filippini M."/>
            <person name="Qi W."/>
            <person name="Jaenicke S."/>
            <person name="Goesmann A."/>
            <person name="Smits T.H."/>
            <person name="Bagheri H.C."/>
        </authorList>
    </citation>
    <scope>NUCLEOTIDE SEQUENCE [LARGE SCALE GENOMIC DNA]</scope>
    <source>
        <strain evidence="2">BUZ 3T</strain>
    </source>
</reference>
<sequence>MRVRIKKNSPGRKAAGVFAMHFIPKPSSMALLRARRNDNTKVAGRG</sequence>
<dbReference type="AlphaFoldDB" id="I2GGH7"/>
<dbReference type="EMBL" id="CAIT01000006">
    <property type="protein sequence ID" value="CCH53002.1"/>
    <property type="molecule type" value="Genomic_DNA"/>
</dbReference>
<dbReference type="STRING" id="1185876.BN8_02054"/>
<gene>
    <name evidence="1" type="ORF">BN8_02054</name>
</gene>
<protein>
    <submittedName>
        <fullName evidence="1">Uncharacterized protein</fullName>
    </submittedName>
</protein>
<name>I2GGH7_9BACT</name>
<comment type="caution">
    <text evidence="1">The sequence shown here is derived from an EMBL/GenBank/DDBJ whole genome shotgun (WGS) entry which is preliminary data.</text>
</comment>
<dbReference type="Proteomes" id="UP000009309">
    <property type="component" value="Unassembled WGS sequence"/>
</dbReference>